<organism evidence="2 3">
    <name type="scientific">Eumeta variegata</name>
    <name type="common">Bagworm moth</name>
    <name type="synonym">Eumeta japonica</name>
    <dbReference type="NCBI Taxonomy" id="151549"/>
    <lineage>
        <taxon>Eukaryota</taxon>
        <taxon>Metazoa</taxon>
        <taxon>Ecdysozoa</taxon>
        <taxon>Arthropoda</taxon>
        <taxon>Hexapoda</taxon>
        <taxon>Insecta</taxon>
        <taxon>Pterygota</taxon>
        <taxon>Neoptera</taxon>
        <taxon>Endopterygota</taxon>
        <taxon>Lepidoptera</taxon>
        <taxon>Glossata</taxon>
        <taxon>Ditrysia</taxon>
        <taxon>Tineoidea</taxon>
        <taxon>Psychidae</taxon>
        <taxon>Oiketicinae</taxon>
        <taxon>Eumeta</taxon>
    </lineage>
</organism>
<evidence type="ECO:0000313" key="3">
    <source>
        <dbReference type="Proteomes" id="UP000299102"/>
    </source>
</evidence>
<name>A0A4C1YBX2_EUMVA</name>
<reference evidence="2 3" key="1">
    <citation type="journal article" date="2019" name="Commun. Biol.">
        <title>The bagworm genome reveals a unique fibroin gene that provides high tensile strength.</title>
        <authorList>
            <person name="Kono N."/>
            <person name="Nakamura H."/>
            <person name="Ohtoshi R."/>
            <person name="Tomita M."/>
            <person name="Numata K."/>
            <person name="Arakawa K."/>
        </authorList>
    </citation>
    <scope>NUCLEOTIDE SEQUENCE [LARGE SCALE GENOMIC DNA]</scope>
</reference>
<protein>
    <submittedName>
        <fullName evidence="2">Uncharacterized protein</fullName>
    </submittedName>
</protein>
<sequence>MLALIVTYVREQVYVRDSKVKRCRRKRQNRKCSGEVLIDEYMIQREKTNNATTSTERTLTTTDTIQLPQSGCWLSRTDANERKICVSPETRTRRGREGAAGVGAAPARREPNAKLFASRTVNEINT</sequence>
<keyword evidence="3" id="KW-1185">Reference proteome</keyword>
<dbReference type="EMBL" id="BGZK01001178">
    <property type="protein sequence ID" value="GBP73566.1"/>
    <property type="molecule type" value="Genomic_DNA"/>
</dbReference>
<feature type="compositionally biased region" description="Basic and acidic residues" evidence="1">
    <location>
        <begin position="87"/>
        <end position="97"/>
    </location>
</feature>
<proteinExistence type="predicted"/>
<evidence type="ECO:0000256" key="1">
    <source>
        <dbReference type="SAM" id="MobiDB-lite"/>
    </source>
</evidence>
<accession>A0A4C1YBX2</accession>
<evidence type="ECO:0000313" key="2">
    <source>
        <dbReference type="EMBL" id="GBP73566.1"/>
    </source>
</evidence>
<comment type="caution">
    <text evidence="2">The sequence shown here is derived from an EMBL/GenBank/DDBJ whole genome shotgun (WGS) entry which is preliminary data.</text>
</comment>
<feature type="region of interest" description="Disordered" evidence="1">
    <location>
        <begin position="87"/>
        <end position="111"/>
    </location>
</feature>
<dbReference type="Proteomes" id="UP000299102">
    <property type="component" value="Unassembled WGS sequence"/>
</dbReference>
<dbReference type="AlphaFoldDB" id="A0A4C1YBX2"/>
<gene>
    <name evidence="2" type="ORF">EVAR_99160_1</name>
</gene>